<dbReference type="InParanoid" id="A0A4W3H2E1"/>
<organism evidence="5 6">
    <name type="scientific">Callorhinchus milii</name>
    <name type="common">Ghost shark</name>
    <dbReference type="NCBI Taxonomy" id="7868"/>
    <lineage>
        <taxon>Eukaryota</taxon>
        <taxon>Metazoa</taxon>
        <taxon>Chordata</taxon>
        <taxon>Craniata</taxon>
        <taxon>Vertebrata</taxon>
        <taxon>Chondrichthyes</taxon>
        <taxon>Holocephali</taxon>
        <taxon>Chimaeriformes</taxon>
        <taxon>Callorhinchidae</taxon>
        <taxon>Callorhinchus</taxon>
    </lineage>
</organism>
<dbReference type="SUPFAM" id="SSF52540">
    <property type="entry name" value="P-loop containing nucleoside triphosphate hydrolases"/>
    <property type="match status" value="1"/>
</dbReference>
<dbReference type="InterPro" id="IPR030386">
    <property type="entry name" value="G_GB1_RHD3_dom"/>
</dbReference>
<protein>
    <recommendedName>
        <fullName evidence="4">GB1/RHD3-type G domain-containing protein</fullName>
    </recommendedName>
</protein>
<dbReference type="PANTHER" id="PTHR10751">
    <property type="entry name" value="GUANYLATE BINDING PROTEIN"/>
    <property type="match status" value="1"/>
</dbReference>
<dbReference type="Pfam" id="PF02263">
    <property type="entry name" value="GBP"/>
    <property type="match status" value="1"/>
</dbReference>
<dbReference type="AlphaFoldDB" id="A0A4W3H2E1"/>
<dbReference type="Proteomes" id="UP000314986">
    <property type="component" value="Unassembled WGS sequence"/>
</dbReference>
<keyword evidence="6" id="KW-1185">Reference proteome</keyword>
<keyword evidence="1" id="KW-0547">Nucleotide-binding</keyword>
<reference evidence="6" key="3">
    <citation type="journal article" date="2014" name="Nature">
        <title>Elephant shark genome provides unique insights into gnathostome evolution.</title>
        <authorList>
            <consortium name="International Elephant Shark Genome Sequencing Consortium"/>
            <person name="Venkatesh B."/>
            <person name="Lee A.P."/>
            <person name="Ravi V."/>
            <person name="Maurya A.K."/>
            <person name="Lian M.M."/>
            <person name="Swann J.B."/>
            <person name="Ohta Y."/>
            <person name="Flajnik M.F."/>
            <person name="Sutoh Y."/>
            <person name="Kasahara M."/>
            <person name="Hoon S."/>
            <person name="Gangu V."/>
            <person name="Roy S.W."/>
            <person name="Irimia M."/>
            <person name="Korzh V."/>
            <person name="Kondrychyn I."/>
            <person name="Lim Z.W."/>
            <person name="Tay B.H."/>
            <person name="Tohari S."/>
            <person name="Kong K.W."/>
            <person name="Ho S."/>
            <person name="Lorente-Galdos B."/>
            <person name="Quilez J."/>
            <person name="Marques-Bonet T."/>
            <person name="Raney B.J."/>
            <person name="Ingham P.W."/>
            <person name="Tay A."/>
            <person name="Hillier L.W."/>
            <person name="Minx P."/>
            <person name="Boehm T."/>
            <person name="Wilson R.K."/>
            <person name="Brenner S."/>
            <person name="Warren W.C."/>
        </authorList>
    </citation>
    <scope>NUCLEOTIDE SEQUENCE [LARGE SCALE GENOMIC DNA]</scope>
</reference>
<dbReference type="GO" id="GO:0005525">
    <property type="term" value="F:GTP binding"/>
    <property type="evidence" value="ECO:0007669"/>
    <property type="project" value="UniProtKB-KW"/>
</dbReference>
<evidence type="ECO:0000259" key="4">
    <source>
        <dbReference type="PROSITE" id="PS51715"/>
    </source>
</evidence>
<name>A0A4W3H2E1_CALMI</name>
<dbReference type="Gene3D" id="3.40.50.300">
    <property type="entry name" value="P-loop containing nucleotide triphosphate hydrolases"/>
    <property type="match status" value="1"/>
</dbReference>
<dbReference type="PROSITE" id="PS51715">
    <property type="entry name" value="G_GB1_RHD3"/>
    <property type="match status" value="1"/>
</dbReference>
<dbReference type="InterPro" id="IPR015894">
    <property type="entry name" value="Guanylate-bd_N"/>
</dbReference>
<dbReference type="Ensembl" id="ENSCMIT00000010145.1">
    <property type="protein sequence ID" value="ENSCMIP00000009881.1"/>
    <property type="gene ID" value="ENSCMIG00000005210.1"/>
</dbReference>
<proteinExistence type="inferred from homology"/>
<reference evidence="6" key="2">
    <citation type="journal article" date="2007" name="PLoS Biol.">
        <title>Survey sequencing and comparative analysis of the elephant shark (Callorhinchus milii) genome.</title>
        <authorList>
            <person name="Venkatesh B."/>
            <person name="Kirkness E.F."/>
            <person name="Loh Y.H."/>
            <person name="Halpern A.L."/>
            <person name="Lee A.P."/>
            <person name="Johnson J."/>
            <person name="Dandona N."/>
            <person name="Viswanathan L.D."/>
            <person name="Tay A."/>
            <person name="Venter J.C."/>
            <person name="Strausberg R.L."/>
            <person name="Brenner S."/>
        </authorList>
    </citation>
    <scope>NUCLEOTIDE SEQUENCE [LARGE SCALE GENOMIC DNA]</scope>
</reference>
<evidence type="ECO:0000256" key="1">
    <source>
        <dbReference type="ARBA" id="ARBA00022741"/>
    </source>
</evidence>
<evidence type="ECO:0000256" key="2">
    <source>
        <dbReference type="ARBA" id="ARBA00023134"/>
    </source>
</evidence>
<dbReference type="GeneTree" id="ENSGT01100000266203"/>
<dbReference type="InterPro" id="IPR027417">
    <property type="entry name" value="P-loop_NTPase"/>
</dbReference>
<reference evidence="5" key="5">
    <citation type="submission" date="2025-09" db="UniProtKB">
        <authorList>
            <consortium name="Ensembl"/>
        </authorList>
    </citation>
    <scope>IDENTIFICATION</scope>
</reference>
<keyword evidence="2" id="KW-0342">GTP-binding</keyword>
<accession>A0A4W3H2E1</accession>
<dbReference type="STRING" id="7868.ENSCMIP00000009881"/>
<feature type="domain" description="GB1/RHD3-type G" evidence="4">
    <location>
        <begin position="41"/>
        <end position="82"/>
    </location>
</feature>
<dbReference type="OMA" id="QLIACFI"/>
<reference evidence="6" key="1">
    <citation type="journal article" date="2006" name="Science">
        <title>Ancient noncoding elements conserved in the human genome.</title>
        <authorList>
            <person name="Venkatesh B."/>
            <person name="Kirkness E.F."/>
            <person name="Loh Y.H."/>
            <person name="Halpern A.L."/>
            <person name="Lee A.P."/>
            <person name="Johnson J."/>
            <person name="Dandona N."/>
            <person name="Viswanathan L.D."/>
            <person name="Tay A."/>
            <person name="Venter J.C."/>
            <person name="Strausberg R.L."/>
            <person name="Brenner S."/>
        </authorList>
    </citation>
    <scope>NUCLEOTIDE SEQUENCE [LARGE SCALE GENOMIC DNA]</scope>
</reference>
<evidence type="ECO:0000313" key="6">
    <source>
        <dbReference type="Proteomes" id="UP000314986"/>
    </source>
</evidence>
<comment type="similarity">
    <text evidence="3">Belongs to the TRAFAC class dynamin-like GTPase superfamily. GB1/RHD3 GTPase family.</text>
</comment>
<reference evidence="5" key="4">
    <citation type="submission" date="2025-08" db="UniProtKB">
        <authorList>
            <consortium name="Ensembl"/>
        </authorList>
    </citation>
    <scope>IDENTIFICATION</scope>
</reference>
<sequence>MDKDEEEKMSEKKGPVCLIKNSGYGNLQVNDEALKILSQINQPVVVVAIIGLYRTRKSYPMNNLAGKQRGTMQLIACFIHVK</sequence>
<dbReference type="GO" id="GO:0003924">
    <property type="term" value="F:GTPase activity"/>
    <property type="evidence" value="ECO:0007669"/>
    <property type="project" value="InterPro"/>
</dbReference>
<evidence type="ECO:0000313" key="5">
    <source>
        <dbReference type="Ensembl" id="ENSCMIP00000009881.1"/>
    </source>
</evidence>
<evidence type="ECO:0000256" key="3">
    <source>
        <dbReference type="PROSITE-ProRule" id="PRU01052"/>
    </source>
</evidence>